<evidence type="ECO:0000256" key="2">
    <source>
        <dbReference type="ARBA" id="ARBA00023163"/>
    </source>
</evidence>
<evidence type="ECO:0000259" key="4">
    <source>
        <dbReference type="PROSITE" id="PS01124"/>
    </source>
</evidence>
<dbReference type="KEGG" id="pbf:CFX0092_A2795"/>
<keyword evidence="2" id="KW-0804">Transcription</keyword>
<evidence type="ECO:0000313" key="5">
    <source>
        <dbReference type="EMBL" id="CUS04673.2"/>
    </source>
</evidence>
<proteinExistence type="predicted"/>
<evidence type="ECO:0000256" key="1">
    <source>
        <dbReference type="ARBA" id="ARBA00023015"/>
    </source>
</evidence>
<dbReference type="Pfam" id="PF12833">
    <property type="entry name" value="HTH_18"/>
    <property type="match status" value="1"/>
</dbReference>
<sequence length="320" mass="36036">MDEIIAAGGTPNGRNEREAQRAQANREELIERLGRAIRQDGRVEPIRGLRFFRLSAPTDMVHGRTDTAFCVIAQGSKEVLLGDDRYRYDPAHYLLTTVELPVVSQVVEASPERPYLSLRLDLDPVLVGSVMVEVGHATPRRRTDVRAIDVSPLEANLLDAVVRLVRLMDSPAEARVLAPGIAREIVYRLLVGEQGDRLRHVAILGGQSHRIARAIEQLRNEFDRPLRIEDIAHELGMSVSAFHHHFKAVTAMSPLQFQKQLRLQEARRLLLVQGLDAASAGYRVGYDDASHFNREYKRQFGLPPMRDVERLRETAAARPN</sequence>
<gene>
    <name evidence="5" type="ORF">CFX0092_A2795</name>
</gene>
<feature type="domain" description="HTH araC/xylS-type" evidence="4">
    <location>
        <begin position="212"/>
        <end position="310"/>
    </location>
</feature>
<dbReference type="InterPro" id="IPR009594">
    <property type="entry name" value="Tscrpt_reg_HTH_AraC_N"/>
</dbReference>
<dbReference type="InterPro" id="IPR009057">
    <property type="entry name" value="Homeodomain-like_sf"/>
</dbReference>
<protein>
    <submittedName>
        <fullName evidence="5">Transcriptional regulator, AraC family</fullName>
    </submittedName>
</protein>
<evidence type="ECO:0000256" key="3">
    <source>
        <dbReference type="SAM" id="MobiDB-lite"/>
    </source>
</evidence>
<dbReference type="Gene3D" id="1.10.10.60">
    <property type="entry name" value="Homeodomain-like"/>
    <property type="match status" value="2"/>
</dbReference>
<evidence type="ECO:0000313" key="6">
    <source>
        <dbReference type="Proteomes" id="UP000215027"/>
    </source>
</evidence>
<dbReference type="SUPFAM" id="SSF46689">
    <property type="entry name" value="Homeodomain-like"/>
    <property type="match status" value="2"/>
</dbReference>
<dbReference type="InterPro" id="IPR018060">
    <property type="entry name" value="HTH_AraC"/>
</dbReference>
<dbReference type="PROSITE" id="PS01124">
    <property type="entry name" value="HTH_ARAC_FAMILY_2"/>
    <property type="match status" value="1"/>
</dbReference>
<dbReference type="SMART" id="SM00342">
    <property type="entry name" value="HTH_ARAC"/>
    <property type="match status" value="1"/>
</dbReference>
<name>A0A170PI70_9CHLR</name>
<reference evidence="5" key="1">
    <citation type="submission" date="2016-01" db="EMBL/GenBank/DDBJ databases">
        <authorList>
            <person name="Mcilroy J.S."/>
            <person name="Karst M S."/>
            <person name="Albertsen M."/>
        </authorList>
    </citation>
    <scope>NUCLEOTIDE SEQUENCE</scope>
    <source>
        <strain evidence="5">Cfx-K</strain>
    </source>
</reference>
<organism evidence="5 6">
    <name type="scientific">Candidatus Promineifilum breve</name>
    <dbReference type="NCBI Taxonomy" id="1806508"/>
    <lineage>
        <taxon>Bacteria</taxon>
        <taxon>Bacillati</taxon>
        <taxon>Chloroflexota</taxon>
        <taxon>Ardenticatenia</taxon>
        <taxon>Candidatus Promineifilales</taxon>
        <taxon>Candidatus Promineifilaceae</taxon>
        <taxon>Candidatus Promineifilum</taxon>
    </lineage>
</organism>
<keyword evidence="6" id="KW-1185">Reference proteome</keyword>
<dbReference type="AlphaFoldDB" id="A0A170PI70"/>
<dbReference type="EMBL" id="LN890655">
    <property type="protein sequence ID" value="CUS04673.2"/>
    <property type="molecule type" value="Genomic_DNA"/>
</dbReference>
<keyword evidence="1" id="KW-0805">Transcription regulation</keyword>
<dbReference type="PANTHER" id="PTHR43436">
    <property type="entry name" value="ARAC-FAMILY TRANSCRIPTIONAL REGULATOR"/>
    <property type="match status" value="1"/>
</dbReference>
<dbReference type="Proteomes" id="UP000215027">
    <property type="component" value="Chromosome I"/>
</dbReference>
<dbReference type="Pfam" id="PF06719">
    <property type="entry name" value="AraC_N"/>
    <property type="match status" value="1"/>
</dbReference>
<accession>A0A170PI70</accession>
<dbReference type="GO" id="GO:0003700">
    <property type="term" value="F:DNA-binding transcription factor activity"/>
    <property type="evidence" value="ECO:0007669"/>
    <property type="project" value="InterPro"/>
</dbReference>
<dbReference type="GO" id="GO:0043565">
    <property type="term" value="F:sequence-specific DNA binding"/>
    <property type="evidence" value="ECO:0007669"/>
    <property type="project" value="InterPro"/>
</dbReference>
<dbReference type="PANTHER" id="PTHR43436:SF1">
    <property type="entry name" value="TRANSCRIPTIONAL REGULATORY PROTEIN"/>
    <property type="match status" value="1"/>
</dbReference>
<dbReference type="RefSeq" id="WP_095043977.1">
    <property type="nucleotide sequence ID" value="NZ_LN890655.1"/>
</dbReference>
<dbReference type="OrthoDB" id="34150at2"/>
<feature type="region of interest" description="Disordered" evidence="3">
    <location>
        <begin position="1"/>
        <end position="21"/>
    </location>
</feature>